<dbReference type="PANTHER" id="PTHR40064:SF1">
    <property type="entry name" value="MEMBRANE PROTEIN"/>
    <property type="match status" value="1"/>
</dbReference>
<dbReference type="InterPro" id="IPR052984">
    <property type="entry name" value="UPF0421"/>
</dbReference>
<organism evidence="7 8">
    <name type="scientific">Mesobacillus campisalis</name>
    <dbReference type="NCBI Taxonomy" id="1408103"/>
    <lineage>
        <taxon>Bacteria</taxon>
        <taxon>Bacillati</taxon>
        <taxon>Bacillota</taxon>
        <taxon>Bacilli</taxon>
        <taxon>Bacillales</taxon>
        <taxon>Bacillaceae</taxon>
        <taxon>Mesobacillus</taxon>
    </lineage>
</organism>
<name>A0A0M2SVR3_9BACI</name>
<dbReference type="OrthoDB" id="1653617at2"/>
<evidence type="ECO:0000256" key="4">
    <source>
        <dbReference type="ARBA" id="ARBA00022989"/>
    </source>
</evidence>
<dbReference type="Pfam" id="PF06081">
    <property type="entry name" value="ArAE_1"/>
    <property type="match status" value="1"/>
</dbReference>
<proteinExistence type="predicted"/>
<comment type="caution">
    <text evidence="7">The sequence shown here is derived from an EMBL/GenBank/DDBJ whole genome shotgun (WGS) entry which is preliminary data.</text>
</comment>
<dbReference type="InterPro" id="IPR010343">
    <property type="entry name" value="ArAE_1"/>
</dbReference>
<feature type="transmembrane region" description="Helical" evidence="6">
    <location>
        <begin position="80"/>
        <end position="110"/>
    </location>
</feature>
<reference evidence="7 8" key="1">
    <citation type="submission" date="2015-04" db="EMBL/GenBank/DDBJ databases">
        <title>Taxonomic description and genome sequence of Bacillus campisalis sp. nov., a novel member of the genus Bacillus isolated from solar saltern.</title>
        <authorList>
            <person name="Mathan Kumar R."/>
            <person name="Kaur G."/>
            <person name="Kumar A."/>
            <person name="Singh N.K."/>
            <person name="Kaur N."/>
            <person name="Kumar N."/>
            <person name="Mayilraj S."/>
        </authorList>
    </citation>
    <scope>NUCLEOTIDE SEQUENCE [LARGE SCALE GENOMIC DNA]</scope>
    <source>
        <strain evidence="7 8">SA2-6</strain>
    </source>
</reference>
<dbReference type="Proteomes" id="UP000034166">
    <property type="component" value="Unassembled WGS sequence"/>
</dbReference>
<comment type="subcellular location">
    <subcellularLocation>
        <location evidence="1">Cell membrane</location>
        <topology evidence="1">Multi-pass membrane protein</topology>
    </subcellularLocation>
</comment>
<keyword evidence="5 6" id="KW-0472">Membrane</keyword>
<evidence type="ECO:0000256" key="6">
    <source>
        <dbReference type="SAM" id="Phobius"/>
    </source>
</evidence>
<evidence type="ECO:0000313" key="7">
    <source>
        <dbReference type="EMBL" id="KKK38659.1"/>
    </source>
</evidence>
<keyword evidence="2" id="KW-1003">Cell membrane</keyword>
<keyword evidence="4 6" id="KW-1133">Transmembrane helix</keyword>
<dbReference type="EMBL" id="LAYY01000007">
    <property type="protein sequence ID" value="KKK38659.1"/>
    <property type="molecule type" value="Genomic_DNA"/>
</dbReference>
<gene>
    <name evidence="7" type="ORF">WQ57_08015</name>
</gene>
<sequence length="347" mass="39785">MVTLGPRVLKTGMAVTLAIYIAQWLGLEPPLFAAIAATFTIQPSLYRSWRQVLEQVQANSVGAVIALAAIYLFGNTPIVIGMVMVAVILVCLKLKIAGTIPLTLVTALVMMSQPEFDGLLAAAHKFIVVLVGMGSAFFVNLLVSPPNYSRNFLNEEKETLRLLSLLLRTAISDELTEKSFQQQWNEVKSKLSKMEELYGLLDEEREHISRVRHLDVREIVVFKQKLKCLKYGDSLLEVIEEHYFQSGPIQQERAIFDREIERLMAEHEYLLLKFDRMVKELPDESIYRERNKEFFKKVLQSHKSDSNQKMHQVLVGSAIVEYAFQLERLNELTERFLRRKKVLSPKD</sequence>
<evidence type="ECO:0000256" key="2">
    <source>
        <dbReference type="ARBA" id="ARBA00022475"/>
    </source>
</evidence>
<evidence type="ECO:0008006" key="9">
    <source>
        <dbReference type="Google" id="ProtNLM"/>
    </source>
</evidence>
<dbReference type="PANTHER" id="PTHR40064">
    <property type="entry name" value="MEMBRANE PROTEIN-RELATED"/>
    <property type="match status" value="1"/>
</dbReference>
<dbReference type="RefSeq" id="WP_046523229.1">
    <property type="nucleotide sequence ID" value="NZ_LAYY01000007.1"/>
</dbReference>
<keyword evidence="8" id="KW-1185">Reference proteome</keyword>
<dbReference type="GO" id="GO:0005886">
    <property type="term" value="C:plasma membrane"/>
    <property type="evidence" value="ECO:0007669"/>
    <property type="project" value="UniProtKB-SubCell"/>
</dbReference>
<evidence type="ECO:0000256" key="5">
    <source>
        <dbReference type="ARBA" id="ARBA00023136"/>
    </source>
</evidence>
<feature type="transmembrane region" description="Helical" evidence="6">
    <location>
        <begin position="122"/>
        <end position="143"/>
    </location>
</feature>
<dbReference type="AlphaFoldDB" id="A0A0M2SVR3"/>
<evidence type="ECO:0000313" key="8">
    <source>
        <dbReference type="Proteomes" id="UP000034166"/>
    </source>
</evidence>
<feature type="transmembrane region" description="Helical" evidence="6">
    <location>
        <begin position="56"/>
        <end position="74"/>
    </location>
</feature>
<evidence type="ECO:0000256" key="3">
    <source>
        <dbReference type="ARBA" id="ARBA00022692"/>
    </source>
</evidence>
<keyword evidence="3 6" id="KW-0812">Transmembrane</keyword>
<dbReference type="PATRIC" id="fig|1408103.3.peg.1806"/>
<protein>
    <recommendedName>
        <fullName evidence="9">Aromatic acid exporter family protein</fullName>
    </recommendedName>
</protein>
<evidence type="ECO:0000256" key="1">
    <source>
        <dbReference type="ARBA" id="ARBA00004651"/>
    </source>
</evidence>
<accession>A0A0M2SVR3</accession>